<evidence type="ECO:0000313" key="2">
    <source>
        <dbReference type="EMBL" id="KAI5074205.1"/>
    </source>
</evidence>
<sequence length="104" mass="11184">MGLERAKDPSAFRHLFHPCSVLFLSSERTLTCALWEQSQIESSPKIRRSQFAAVLGSCSPSVVLDSAVRGSCSPSAVLGNSRQRSGEQDSSKACSPNSVIVSNR</sequence>
<feature type="region of interest" description="Disordered" evidence="1">
    <location>
        <begin position="77"/>
        <end position="104"/>
    </location>
</feature>
<organism evidence="2 3">
    <name type="scientific">Adiantum capillus-veneris</name>
    <name type="common">Maidenhair fern</name>
    <dbReference type="NCBI Taxonomy" id="13818"/>
    <lineage>
        <taxon>Eukaryota</taxon>
        <taxon>Viridiplantae</taxon>
        <taxon>Streptophyta</taxon>
        <taxon>Embryophyta</taxon>
        <taxon>Tracheophyta</taxon>
        <taxon>Polypodiopsida</taxon>
        <taxon>Polypodiidae</taxon>
        <taxon>Polypodiales</taxon>
        <taxon>Pteridineae</taxon>
        <taxon>Pteridaceae</taxon>
        <taxon>Vittarioideae</taxon>
        <taxon>Adiantum</taxon>
    </lineage>
</organism>
<dbReference type="AlphaFoldDB" id="A0A9D4UU83"/>
<keyword evidence="3" id="KW-1185">Reference proteome</keyword>
<accession>A0A9D4UU83</accession>
<evidence type="ECO:0000256" key="1">
    <source>
        <dbReference type="SAM" id="MobiDB-lite"/>
    </source>
</evidence>
<protein>
    <submittedName>
        <fullName evidence="2">Uncharacterized protein</fullName>
    </submittedName>
</protein>
<comment type="caution">
    <text evidence="2">The sequence shown here is derived from an EMBL/GenBank/DDBJ whole genome shotgun (WGS) entry which is preliminary data.</text>
</comment>
<reference evidence="2" key="1">
    <citation type="submission" date="2021-01" db="EMBL/GenBank/DDBJ databases">
        <title>Adiantum capillus-veneris genome.</title>
        <authorList>
            <person name="Fang Y."/>
            <person name="Liao Q."/>
        </authorList>
    </citation>
    <scope>NUCLEOTIDE SEQUENCE</scope>
    <source>
        <strain evidence="2">H3</strain>
        <tissue evidence="2">Leaf</tissue>
    </source>
</reference>
<dbReference type="EMBL" id="JABFUD020000010">
    <property type="protein sequence ID" value="KAI5074205.1"/>
    <property type="molecule type" value="Genomic_DNA"/>
</dbReference>
<feature type="compositionally biased region" description="Polar residues" evidence="1">
    <location>
        <begin position="91"/>
        <end position="104"/>
    </location>
</feature>
<gene>
    <name evidence="2" type="ORF">GOP47_0010166</name>
</gene>
<dbReference type="Proteomes" id="UP000886520">
    <property type="component" value="Chromosome 10"/>
</dbReference>
<evidence type="ECO:0000313" key="3">
    <source>
        <dbReference type="Proteomes" id="UP000886520"/>
    </source>
</evidence>
<proteinExistence type="predicted"/>
<name>A0A9D4UU83_ADICA</name>